<dbReference type="AlphaFoldDB" id="A0A087USA5"/>
<feature type="non-terminal residue" evidence="2">
    <location>
        <position position="44"/>
    </location>
</feature>
<accession>A0A087USA5</accession>
<reference evidence="2 3" key="1">
    <citation type="submission" date="2013-11" db="EMBL/GenBank/DDBJ databases">
        <title>Genome sequencing of Stegodyphus mimosarum.</title>
        <authorList>
            <person name="Bechsgaard J."/>
        </authorList>
    </citation>
    <scope>NUCLEOTIDE SEQUENCE [LARGE SCALE GENOMIC DNA]</scope>
</reference>
<evidence type="ECO:0000313" key="2">
    <source>
        <dbReference type="EMBL" id="KFM80244.1"/>
    </source>
</evidence>
<organism evidence="2 3">
    <name type="scientific">Stegodyphus mimosarum</name>
    <name type="common">African social velvet spider</name>
    <dbReference type="NCBI Taxonomy" id="407821"/>
    <lineage>
        <taxon>Eukaryota</taxon>
        <taxon>Metazoa</taxon>
        <taxon>Ecdysozoa</taxon>
        <taxon>Arthropoda</taxon>
        <taxon>Chelicerata</taxon>
        <taxon>Arachnida</taxon>
        <taxon>Araneae</taxon>
        <taxon>Araneomorphae</taxon>
        <taxon>Entelegynae</taxon>
        <taxon>Eresoidea</taxon>
        <taxon>Eresidae</taxon>
        <taxon>Stegodyphus</taxon>
    </lineage>
</organism>
<evidence type="ECO:0000313" key="3">
    <source>
        <dbReference type="Proteomes" id="UP000054359"/>
    </source>
</evidence>
<dbReference type="Proteomes" id="UP000054359">
    <property type="component" value="Unassembled WGS sequence"/>
</dbReference>
<dbReference type="EMBL" id="KK121336">
    <property type="protein sequence ID" value="KFM80244.1"/>
    <property type="molecule type" value="Genomic_DNA"/>
</dbReference>
<proteinExistence type="predicted"/>
<name>A0A087USA5_STEMI</name>
<protein>
    <submittedName>
        <fullName evidence="2">Uncharacterized protein</fullName>
    </submittedName>
</protein>
<keyword evidence="3" id="KW-1185">Reference proteome</keyword>
<evidence type="ECO:0000256" key="1">
    <source>
        <dbReference type="SAM" id="MobiDB-lite"/>
    </source>
</evidence>
<sequence>MLEAEESLLSTVPFYAPLSHLSADSFVPNNTSRRKKTKPTASVL</sequence>
<gene>
    <name evidence="2" type="ORF">X975_24380</name>
</gene>
<feature type="region of interest" description="Disordered" evidence="1">
    <location>
        <begin position="22"/>
        <end position="44"/>
    </location>
</feature>